<evidence type="ECO:0000256" key="1">
    <source>
        <dbReference type="SAM" id="MobiDB-lite"/>
    </source>
</evidence>
<reference evidence="2 3" key="1">
    <citation type="submission" date="2018-04" db="EMBL/GenBank/DDBJ databases">
        <title>The genome of golden apple snail Pomacea canaliculata provides insight into stress tolerance and invasive adaptation.</title>
        <authorList>
            <person name="Liu C."/>
            <person name="Liu B."/>
            <person name="Ren Y."/>
            <person name="Zhang Y."/>
            <person name="Wang H."/>
            <person name="Li S."/>
            <person name="Jiang F."/>
            <person name="Yin L."/>
            <person name="Zhang G."/>
            <person name="Qian W."/>
            <person name="Fan W."/>
        </authorList>
    </citation>
    <scope>NUCLEOTIDE SEQUENCE [LARGE SCALE GENOMIC DNA]</scope>
    <source>
        <strain evidence="2">SZHN2017</strain>
        <tissue evidence="2">Muscle</tissue>
    </source>
</reference>
<proteinExistence type="predicted"/>
<evidence type="ECO:0000313" key="2">
    <source>
        <dbReference type="EMBL" id="PVD35420.1"/>
    </source>
</evidence>
<name>A0A2T7PPU2_POMCA</name>
<organism evidence="2 3">
    <name type="scientific">Pomacea canaliculata</name>
    <name type="common">Golden apple snail</name>
    <dbReference type="NCBI Taxonomy" id="400727"/>
    <lineage>
        <taxon>Eukaryota</taxon>
        <taxon>Metazoa</taxon>
        <taxon>Spiralia</taxon>
        <taxon>Lophotrochozoa</taxon>
        <taxon>Mollusca</taxon>
        <taxon>Gastropoda</taxon>
        <taxon>Caenogastropoda</taxon>
        <taxon>Architaenioglossa</taxon>
        <taxon>Ampullarioidea</taxon>
        <taxon>Ampullariidae</taxon>
        <taxon>Pomacea</taxon>
    </lineage>
</organism>
<dbReference type="AlphaFoldDB" id="A0A2T7PPU2"/>
<protein>
    <submittedName>
        <fullName evidence="2">Uncharacterized protein</fullName>
    </submittedName>
</protein>
<evidence type="ECO:0000313" key="3">
    <source>
        <dbReference type="Proteomes" id="UP000245119"/>
    </source>
</evidence>
<keyword evidence="3" id="KW-1185">Reference proteome</keyword>
<dbReference type="Proteomes" id="UP000245119">
    <property type="component" value="Linkage Group LG2"/>
</dbReference>
<gene>
    <name evidence="2" type="ORF">C0Q70_02382</name>
</gene>
<dbReference type="EMBL" id="PZQS01000002">
    <property type="protein sequence ID" value="PVD35420.1"/>
    <property type="molecule type" value="Genomic_DNA"/>
</dbReference>
<sequence>MQPVLLDSCWDQVWRVLPLEVTSGVRPLTVTYGGRMSRLQFMFWPQMAAAGSPPFSRSPHPTCQAHELPFLPLPARGVERRSNVGAELLEATGTLLAVGPQLRCVFHRKLLSPLVCVAGSRHHRSLGGKQGEEEEDWQRARRQCGGYSRPS</sequence>
<feature type="region of interest" description="Disordered" evidence="1">
    <location>
        <begin position="122"/>
        <end position="151"/>
    </location>
</feature>
<accession>A0A2T7PPU2</accession>
<comment type="caution">
    <text evidence="2">The sequence shown here is derived from an EMBL/GenBank/DDBJ whole genome shotgun (WGS) entry which is preliminary data.</text>
</comment>